<name>A0A8S1HQS1_9PELO</name>
<gene>
    <name evidence="2" type="ORF">CAUJ_LOCUS13171</name>
</gene>
<evidence type="ECO:0000313" key="2">
    <source>
        <dbReference type="EMBL" id="CAD6197262.1"/>
    </source>
</evidence>
<proteinExistence type="predicted"/>
<sequence>MTSEDVEGLTEQVTKMTIVEPVEIRKALVLRTEDQFIYLVILHDPPYRSTVAFRDRMPPYEQDVRRGDIHVVRVQRVSPPPFVNYEVLEFVSFAMRVLAIGNHFETFGTYRNSVLTTLQEGIVLTDDRNIYSHQEVDEKRPFFIVRFQEFTNRLSDYQTNFYAIELTPEIIPKPPTPVVELQKQLALVTQVDQDNARAFVVTLSRGEKTESSHGQIIWINSEKESGRIVKIDRTFASLDYECGTYKIGATMTPDGLRAVDFGFPIEYSRNLETNQSFYAHFNVIRYEESGNQAVFWASFCEVVCRFAIMSLIKRRRRVEHLVFLVIVVDDFRAFPTITASPCRNSTAPSLSRADGRRIESRTRNEDRPLGW</sequence>
<keyword evidence="3" id="KW-1185">Reference proteome</keyword>
<dbReference type="Proteomes" id="UP000835052">
    <property type="component" value="Unassembled WGS sequence"/>
</dbReference>
<dbReference type="AlphaFoldDB" id="A0A8S1HQS1"/>
<reference evidence="2" key="1">
    <citation type="submission" date="2020-10" db="EMBL/GenBank/DDBJ databases">
        <authorList>
            <person name="Kikuchi T."/>
        </authorList>
    </citation>
    <scope>NUCLEOTIDE SEQUENCE</scope>
    <source>
        <strain evidence="2">NKZ352</strain>
    </source>
</reference>
<accession>A0A8S1HQS1</accession>
<comment type="caution">
    <text evidence="2">The sequence shown here is derived from an EMBL/GenBank/DDBJ whole genome shotgun (WGS) entry which is preliminary data.</text>
</comment>
<evidence type="ECO:0000256" key="1">
    <source>
        <dbReference type="SAM" id="MobiDB-lite"/>
    </source>
</evidence>
<evidence type="ECO:0000313" key="3">
    <source>
        <dbReference type="Proteomes" id="UP000835052"/>
    </source>
</evidence>
<protein>
    <submittedName>
        <fullName evidence="2">Uncharacterized protein</fullName>
    </submittedName>
</protein>
<feature type="region of interest" description="Disordered" evidence="1">
    <location>
        <begin position="342"/>
        <end position="371"/>
    </location>
</feature>
<organism evidence="2 3">
    <name type="scientific">Caenorhabditis auriculariae</name>
    <dbReference type="NCBI Taxonomy" id="2777116"/>
    <lineage>
        <taxon>Eukaryota</taxon>
        <taxon>Metazoa</taxon>
        <taxon>Ecdysozoa</taxon>
        <taxon>Nematoda</taxon>
        <taxon>Chromadorea</taxon>
        <taxon>Rhabditida</taxon>
        <taxon>Rhabditina</taxon>
        <taxon>Rhabditomorpha</taxon>
        <taxon>Rhabditoidea</taxon>
        <taxon>Rhabditidae</taxon>
        <taxon>Peloderinae</taxon>
        <taxon>Caenorhabditis</taxon>
    </lineage>
</organism>
<feature type="compositionally biased region" description="Basic and acidic residues" evidence="1">
    <location>
        <begin position="353"/>
        <end position="371"/>
    </location>
</feature>
<dbReference type="EMBL" id="CAJGYM010000089">
    <property type="protein sequence ID" value="CAD6197262.1"/>
    <property type="molecule type" value="Genomic_DNA"/>
</dbReference>